<dbReference type="GO" id="GO:0016070">
    <property type="term" value="P:RNA metabolic process"/>
    <property type="evidence" value="ECO:0007669"/>
    <property type="project" value="InterPro"/>
</dbReference>
<dbReference type="Pfam" id="PF08845">
    <property type="entry name" value="SymE_toxin"/>
    <property type="match status" value="1"/>
</dbReference>
<dbReference type="RefSeq" id="WP_224272240.1">
    <property type="nucleotide sequence ID" value="NZ_CABGVB010000014.1"/>
</dbReference>
<dbReference type="GO" id="GO:0003723">
    <property type="term" value="F:RNA binding"/>
    <property type="evidence" value="ECO:0007669"/>
    <property type="project" value="InterPro"/>
</dbReference>
<organism evidence="2 3">
    <name type="scientific">Klebsiella michiganensis</name>
    <dbReference type="NCBI Taxonomy" id="1134687"/>
    <lineage>
        <taxon>Bacteria</taxon>
        <taxon>Pseudomonadati</taxon>
        <taxon>Pseudomonadota</taxon>
        <taxon>Gammaproteobacteria</taxon>
        <taxon>Enterobacterales</taxon>
        <taxon>Enterobacteriaceae</taxon>
        <taxon>Klebsiella/Raoultella group</taxon>
        <taxon>Klebsiella</taxon>
    </lineage>
</organism>
<dbReference type="GO" id="GO:0016788">
    <property type="term" value="F:hydrolase activity, acting on ester bonds"/>
    <property type="evidence" value="ECO:0007669"/>
    <property type="project" value="InterPro"/>
</dbReference>
<reference evidence="2" key="1">
    <citation type="submission" date="2022-08" db="EMBL/GenBank/DDBJ databases">
        <title>Genomic characterization and comparative genomic analysis of a strain of klebsiella michiganensis carrying blaKPC-2 isolated from the blood of children with very preterm bloodstream infection.</title>
        <authorList>
            <person name="Zhang N."/>
        </authorList>
    </citation>
    <scope>NUCLEOTIDE SEQUENCE</scope>
    <source>
        <strain evidence="2">BSI-KPN166</strain>
    </source>
</reference>
<accession>A0AAX3CRH7</accession>
<dbReference type="AlphaFoldDB" id="A0AAX3CRH7"/>
<dbReference type="InterPro" id="IPR014944">
    <property type="entry name" value="Toxin_SymE-like"/>
</dbReference>
<dbReference type="GO" id="GO:0005737">
    <property type="term" value="C:cytoplasm"/>
    <property type="evidence" value="ECO:0007669"/>
    <property type="project" value="InterPro"/>
</dbReference>
<evidence type="ECO:0000313" key="3">
    <source>
        <dbReference type="Proteomes" id="UP001060345"/>
    </source>
</evidence>
<protein>
    <submittedName>
        <fullName evidence="2">SymE family type I addiction module toxin</fullName>
    </submittedName>
</protein>
<name>A0AAX3CRH7_9ENTR</name>
<evidence type="ECO:0000313" key="2">
    <source>
        <dbReference type="EMBL" id="UWZ74253.1"/>
    </source>
</evidence>
<gene>
    <name evidence="2" type="ORF">NP224_00420</name>
</gene>
<evidence type="ECO:0000259" key="1">
    <source>
        <dbReference type="Pfam" id="PF08845"/>
    </source>
</evidence>
<feature type="domain" description="Toxin SymE-like" evidence="1">
    <location>
        <begin position="39"/>
        <end position="70"/>
    </location>
</feature>
<dbReference type="Proteomes" id="UP001060345">
    <property type="component" value="Chromosome"/>
</dbReference>
<sequence>MIFRQFNHFYPCELIQKISLSVQYLSLLALLASSLNQLVSLTLSGKWLRAAGFDTGKRFTVKVMDSCIVLLPQSDKEEMLKAELLQIQQSFKSVNNTLHLV</sequence>
<proteinExistence type="predicted"/>
<dbReference type="EMBL" id="CP102103">
    <property type="protein sequence ID" value="UWZ74253.1"/>
    <property type="molecule type" value="Genomic_DNA"/>
</dbReference>